<gene>
    <name evidence="2" type="ORF">OW763_07200</name>
</gene>
<dbReference type="Pfam" id="PF03479">
    <property type="entry name" value="PCC"/>
    <property type="match status" value="1"/>
</dbReference>
<dbReference type="EMBL" id="JAPQER010000002">
    <property type="protein sequence ID" value="MCY6484139.1"/>
    <property type="molecule type" value="Genomic_DNA"/>
</dbReference>
<dbReference type="InterPro" id="IPR025707">
    <property type="entry name" value="DNA_bp_PD1"/>
</dbReference>
<dbReference type="PANTHER" id="PTHR34988:SF1">
    <property type="entry name" value="DNA-BINDING PROTEIN"/>
    <property type="match status" value="1"/>
</dbReference>
<dbReference type="PIRSF" id="PIRSF016702">
    <property type="entry name" value="DNA_bp_PD1"/>
    <property type="match status" value="1"/>
</dbReference>
<dbReference type="PANTHER" id="PTHR34988">
    <property type="entry name" value="PROTEIN, PUTATIVE-RELATED"/>
    <property type="match status" value="1"/>
</dbReference>
<keyword evidence="2" id="KW-0238">DNA-binding</keyword>
<evidence type="ECO:0000313" key="3">
    <source>
        <dbReference type="Proteomes" id="UP001078443"/>
    </source>
</evidence>
<sequence>MKFKKFDENTFVLRLEAGEEIVESLKLFSRINNIKAASVSGIGAVQKVVLAVYRPSIKGYKIRKFDKNFEMTNLEGNITTKDNKPYIHIHVTLADKEFRCFGGHLESAIIMPTCELVINVIHEDIERIYEESLNINVMDL</sequence>
<proteinExistence type="predicted"/>
<dbReference type="RefSeq" id="WP_268040412.1">
    <property type="nucleotide sequence ID" value="NZ_JAPQER010000002.1"/>
</dbReference>
<dbReference type="CDD" id="cd11378">
    <property type="entry name" value="DUF296"/>
    <property type="match status" value="1"/>
</dbReference>
<comment type="caution">
    <text evidence="2">The sequence shown here is derived from an EMBL/GenBank/DDBJ whole genome shotgun (WGS) entry which is preliminary data.</text>
</comment>
<evidence type="ECO:0000313" key="2">
    <source>
        <dbReference type="EMBL" id="MCY6484139.1"/>
    </source>
</evidence>
<accession>A0ABT4CYS9</accession>
<protein>
    <submittedName>
        <fullName evidence="2">DNA-binding protein</fullName>
    </submittedName>
</protein>
<dbReference type="InterPro" id="IPR005175">
    <property type="entry name" value="PPC_dom"/>
</dbReference>
<dbReference type="SUPFAM" id="SSF117856">
    <property type="entry name" value="AF0104/ALDC/Ptd012-like"/>
    <property type="match status" value="1"/>
</dbReference>
<keyword evidence="3" id="KW-1185">Reference proteome</keyword>
<reference evidence="2" key="1">
    <citation type="submission" date="2022-12" db="EMBL/GenBank/DDBJ databases">
        <authorList>
            <person name="Wang J."/>
        </authorList>
    </citation>
    <scope>NUCLEOTIDE SEQUENCE</scope>
    <source>
        <strain evidence="2">HY-45-18</strain>
    </source>
</reference>
<dbReference type="Proteomes" id="UP001078443">
    <property type="component" value="Unassembled WGS sequence"/>
</dbReference>
<feature type="domain" description="PPC" evidence="1">
    <location>
        <begin position="4"/>
        <end position="140"/>
    </location>
</feature>
<dbReference type="PROSITE" id="PS51742">
    <property type="entry name" value="PPC"/>
    <property type="match status" value="1"/>
</dbReference>
<dbReference type="GO" id="GO:0003677">
    <property type="term" value="F:DNA binding"/>
    <property type="evidence" value="ECO:0007669"/>
    <property type="project" value="UniProtKB-KW"/>
</dbReference>
<dbReference type="Gene3D" id="3.30.1330.80">
    <property type="entry name" value="Hypothetical protein, similar to alpha- acetolactate decarboxylase, domain 2"/>
    <property type="match status" value="1"/>
</dbReference>
<organism evidence="2 3">
    <name type="scientific">Clostridium aestuarii</name>
    <dbReference type="NCBI Taxonomy" id="338193"/>
    <lineage>
        <taxon>Bacteria</taxon>
        <taxon>Bacillati</taxon>
        <taxon>Bacillota</taxon>
        <taxon>Clostridia</taxon>
        <taxon>Eubacteriales</taxon>
        <taxon>Clostridiaceae</taxon>
        <taxon>Clostridium</taxon>
    </lineage>
</organism>
<evidence type="ECO:0000259" key="1">
    <source>
        <dbReference type="PROSITE" id="PS51742"/>
    </source>
</evidence>
<name>A0ABT4CYS9_9CLOT</name>